<name>A0AAN9SGI1_PSOTE</name>
<gene>
    <name evidence="1" type="ORF">VNO78_21387</name>
</gene>
<sequence length="73" mass="8538">MVSFPHFGKIPSIVNVNIFPPINFELGKFKDLDVFQRRHLLDYTIHSSSTTYRKNIFQDSLTPALKKKKTDQQ</sequence>
<dbReference type="Proteomes" id="UP001386955">
    <property type="component" value="Unassembled WGS sequence"/>
</dbReference>
<comment type="caution">
    <text evidence="1">The sequence shown here is derived from an EMBL/GenBank/DDBJ whole genome shotgun (WGS) entry which is preliminary data.</text>
</comment>
<organism evidence="1 2">
    <name type="scientific">Psophocarpus tetragonolobus</name>
    <name type="common">Winged bean</name>
    <name type="synonym">Dolichos tetragonolobus</name>
    <dbReference type="NCBI Taxonomy" id="3891"/>
    <lineage>
        <taxon>Eukaryota</taxon>
        <taxon>Viridiplantae</taxon>
        <taxon>Streptophyta</taxon>
        <taxon>Embryophyta</taxon>
        <taxon>Tracheophyta</taxon>
        <taxon>Spermatophyta</taxon>
        <taxon>Magnoliopsida</taxon>
        <taxon>eudicotyledons</taxon>
        <taxon>Gunneridae</taxon>
        <taxon>Pentapetalae</taxon>
        <taxon>rosids</taxon>
        <taxon>fabids</taxon>
        <taxon>Fabales</taxon>
        <taxon>Fabaceae</taxon>
        <taxon>Papilionoideae</taxon>
        <taxon>50 kb inversion clade</taxon>
        <taxon>NPAAA clade</taxon>
        <taxon>indigoferoid/millettioid clade</taxon>
        <taxon>Phaseoleae</taxon>
        <taxon>Psophocarpus</taxon>
    </lineage>
</organism>
<evidence type="ECO:0000313" key="1">
    <source>
        <dbReference type="EMBL" id="KAK7392937.1"/>
    </source>
</evidence>
<accession>A0AAN9SGI1</accession>
<reference evidence="1 2" key="1">
    <citation type="submission" date="2024-01" db="EMBL/GenBank/DDBJ databases">
        <title>The genomes of 5 underutilized Papilionoideae crops provide insights into root nodulation and disease resistanc.</title>
        <authorList>
            <person name="Jiang F."/>
        </authorList>
    </citation>
    <scope>NUCLEOTIDE SEQUENCE [LARGE SCALE GENOMIC DNA]</scope>
    <source>
        <strain evidence="1">DUOXIRENSHENG_FW03</strain>
        <tissue evidence="1">Leaves</tissue>
    </source>
</reference>
<evidence type="ECO:0000313" key="2">
    <source>
        <dbReference type="Proteomes" id="UP001386955"/>
    </source>
</evidence>
<protein>
    <submittedName>
        <fullName evidence="1">Uncharacterized protein</fullName>
    </submittedName>
</protein>
<proteinExistence type="predicted"/>
<keyword evidence="2" id="KW-1185">Reference proteome</keyword>
<dbReference type="EMBL" id="JAYMYS010000005">
    <property type="protein sequence ID" value="KAK7392937.1"/>
    <property type="molecule type" value="Genomic_DNA"/>
</dbReference>
<dbReference type="AlphaFoldDB" id="A0AAN9SGI1"/>